<organism evidence="1 2">
    <name type="scientific">Ornithinimicrobium ciconiae</name>
    <dbReference type="NCBI Taxonomy" id="2594265"/>
    <lineage>
        <taxon>Bacteria</taxon>
        <taxon>Bacillati</taxon>
        <taxon>Actinomycetota</taxon>
        <taxon>Actinomycetes</taxon>
        <taxon>Micrococcales</taxon>
        <taxon>Ornithinimicrobiaceae</taxon>
        <taxon>Ornithinimicrobium</taxon>
    </lineage>
</organism>
<dbReference type="EMBL" id="CP041616">
    <property type="protein sequence ID" value="QDO87779.1"/>
    <property type="molecule type" value="Genomic_DNA"/>
</dbReference>
<accession>A0A516G8D0</accession>
<gene>
    <name evidence="1" type="ORF">FNH13_04995</name>
</gene>
<dbReference type="KEGG" id="orz:FNH13_04995"/>
<sequence length="103" mass="10937">MRWRAVSAAELEARVTPPLRTVLDVARDLPLEEALPIADSARRAGAISPREMRGAIAGLPRTGRSRAETVLLNASAAPANAFESTLRAHCIEAVGPLMVPQVS</sequence>
<dbReference type="AlphaFoldDB" id="A0A516G8D0"/>
<evidence type="ECO:0000313" key="2">
    <source>
        <dbReference type="Proteomes" id="UP000315395"/>
    </source>
</evidence>
<name>A0A516G8D0_9MICO</name>
<keyword evidence="2" id="KW-1185">Reference proteome</keyword>
<dbReference type="OrthoDB" id="4310518at2"/>
<reference evidence="1 2" key="1">
    <citation type="submission" date="2019-07" db="EMBL/GenBank/DDBJ databases">
        <title>complete genome sequencing of Ornithinimicrobium sp. H23M54.</title>
        <authorList>
            <person name="Bae J.-W."/>
            <person name="Lee S.-Y."/>
        </authorList>
    </citation>
    <scope>NUCLEOTIDE SEQUENCE [LARGE SCALE GENOMIC DNA]</scope>
    <source>
        <strain evidence="1 2">H23M54</strain>
    </source>
</reference>
<evidence type="ECO:0000313" key="1">
    <source>
        <dbReference type="EMBL" id="QDO87779.1"/>
    </source>
</evidence>
<proteinExistence type="predicted"/>
<protein>
    <submittedName>
        <fullName evidence="1">Uncharacterized protein</fullName>
    </submittedName>
</protein>
<dbReference type="Proteomes" id="UP000315395">
    <property type="component" value="Chromosome"/>
</dbReference>